<dbReference type="AlphaFoldDB" id="A0A1G2HEG2"/>
<dbReference type="GO" id="GO:0019843">
    <property type="term" value="F:rRNA binding"/>
    <property type="evidence" value="ECO:0007669"/>
    <property type="project" value="UniProtKB-UniRule"/>
</dbReference>
<dbReference type="HAMAP" id="MF_01310">
    <property type="entry name" value="Ribosomal_uS11"/>
    <property type="match status" value="1"/>
</dbReference>
<evidence type="ECO:0000256" key="6">
    <source>
        <dbReference type="RuleBase" id="RU003629"/>
    </source>
</evidence>
<dbReference type="GO" id="GO:0003735">
    <property type="term" value="F:structural constituent of ribosome"/>
    <property type="evidence" value="ECO:0007669"/>
    <property type="project" value="InterPro"/>
</dbReference>
<evidence type="ECO:0000256" key="7">
    <source>
        <dbReference type="SAM" id="MobiDB-lite"/>
    </source>
</evidence>
<comment type="caution">
    <text evidence="8">The sequence shown here is derived from an EMBL/GenBank/DDBJ whole genome shotgun (WGS) entry which is preliminary data.</text>
</comment>
<comment type="subunit">
    <text evidence="5">Part of the 30S ribosomal subunit. Interacts with proteins S7 and S18. Binds to IF-3.</text>
</comment>
<gene>
    <name evidence="5" type="primary">rpsK</name>
    <name evidence="8" type="ORF">A2919_02340</name>
</gene>
<evidence type="ECO:0000256" key="5">
    <source>
        <dbReference type="HAMAP-Rule" id="MF_01310"/>
    </source>
</evidence>
<keyword evidence="3 5" id="KW-0687">Ribonucleoprotein</keyword>
<dbReference type="Gene3D" id="3.30.420.80">
    <property type="entry name" value="Ribosomal protein S11"/>
    <property type="match status" value="1"/>
</dbReference>
<dbReference type="GO" id="GO:0006412">
    <property type="term" value="P:translation"/>
    <property type="evidence" value="ECO:0007669"/>
    <property type="project" value="UniProtKB-UniRule"/>
</dbReference>
<reference evidence="8 9" key="1">
    <citation type="journal article" date="2016" name="Nat. Commun.">
        <title>Thousands of microbial genomes shed light on interconnected biogeochemical processes in an aquifer system.</title>
        <authorList>
            <person name="Anantharaman K."/>
            <person name="Brown C.T."/>
            <person name="Hug L.A."/>
            <person name="Sharon I."/>
            <person name="Castelle C.J."/>
            <person name="Probst A.J."/>
            <person name="Thomas B.C."/>
            <person name="Singh A."/>
            <person name="Wilkins M.J."/>
            <person name="Karaoz U."/>
            <person name="Brodie E.L."/>
            <person name="Williams K.H."/>
            <person name="Hubbard S.S."/>
            <person name="Banfield J.F."/>
        </authorList>
    </citation>
    <scope>NUCLEOTIDE SEQUENCE [LARGE SCALE GENOMIC DNA]</scope>
</reference>
<dbReference type="Proteomes" id="UP000178835">
    <property type="component" value="Unassembled WGS sequence"/>
</dbReference>
<dbReference type="PANTHER" id="PTHR11759">
    <property type="entry name" value="40S RIBOSOMAL PROTEIN S14/30S RIBOSOMAL PROTEIN S11"/>
    <property type="match status" value="1"/>
</dbReference>
<evidence type="ECO:0000256" key="2">
    <source>
        <dbReference type="ARBA" id="ARBA00022980"/>
    </source>
</evidence>
<dbReference type="SUPFAM" id="SSF53137">
    <property type="entry name" value="Translational machinery components"/>
    <property type="match status" value="1"/>
</dbReference>
<protein>
    <recommendedName>
        <fullName evidence="4 5">Small ribosomal subunit protein uS11</fullName>
    </recommendedName>
</protein>
<dbReference type="InterPro" id="IPR036967">
    <property type="entry name" value="Ribosomal_uS11_sf"/>
</dbReference>
<dbReference type="GO" id="GO:0005840">
    <property type="term" value="C:ribosome"/>
    <property type="evidence" value="ECO:0007669"/>
    <property type="project" value="UniProtKB-KW"/>
</dbReference>
<proteinExistence type="inferred from homology"/>
<dbReference type="EMBL" id="MHOH01000011">
    <property type="protein sequence ID" value="OGZ60865.1"/>
    <property type="molecule type" value="Genomic_DNA"/>
</dbReference>
<keyword evidence="5" id="KW-0699">rRNA-binding</keyword>
<evidence type="ECO:0000313" key="9">
    <source>
        <dbReference type="Proteomes" id="UP000178835"/>
    </source>
</evidence>
<accession>A0A1G2HEG2</accession>
<dbReference type="GO" id="GO:1990904">
    <property type="term" value="C:ribonucleoprotein complex"/>
    <property type="evidence" value="ECO:0007669"/>
    <property type="project" value="UniProtKB-KW"/>
</dbReference>
<comment type="function">
    <text evidence="5">Located on the platform of the 30S subunit, it bridges several disparate RNA helices of the 16S rRNA. Forms part of the Shine-Dalgarno cleft in the 70S ribosome.</text>
</comment>
<dbReference type="NCBIfam" id="NF003698">
    <property type="entry name" value="PRK05309.1"/>
    <property type="match status" value="1"/>
</dbReference>
<evidence type="ECO:0000256" key="4">
    <source>
        <dbReference type="ARBA" id="ARBA00035160"/>
    </source>
</evidence>
<dbReference type="InterPro" id="IPR001971">
    <property type="entry name" value="Ribosomal_uS11"/>
</dbReference>
<dbReference type="PIRSF" id="PIRSF002131">
    <property type="entry name" value="Ribosomal_S11"/>
    <property type="match status" value="1"/>
</dbReference>
<feature type="region of interest" description="Disordered" evidence="7">
    <location>
        <begin position="1"/>
        <end position="26"/>
    </location>
</feature>
<feature type="compositionally biased region" description="Basic and acidic residues" evidence="7">
    <location>
        <begin position="14"/>
        <end position="23"/>
    </location>
</feature>
<dbReference type="Pfam" id="PF00411">
    <property type="entry name" value="Ribosomal_S11"/>
    <property type="match status" value="1"/>
</dbReference>
<name>A0A1G2HEG2_9BACT</name>
<keyword evidence="2 5" id="KW-0689">Ribosomal protein</keyword>
<keyword evidence="5" id="KW-0694">RNA-binding</keyword>
<evidence type="ECO:0000313" key="8">
    <source>
        <dbReference type="EMBL" id="OGZ60865.1"/>
    </source>
</evidence>
<dbReference type="PROSITE" id="PS00054">
    <property type="entry name" value="RIBOSOMAL_S11"/>
    <property type="match status" value="1"/>
</dbReference>
<comment type="similarity">
    <text evidence="1 5 6">Belongs to the universal ribosomal protein uS11 family.</text>
</comment>
<evidence type="ECO:0000256" key="3">
    <source>
        <dbReference type="ARBA" id="ARBA00023274"/>
    </source>
</evidence>
<sequence>MGKKRVALVEGEESPQKQEAKEEKKKKRVLERANIYVQASYNNTQITVSDENGAVVVWTTAGAAGFKGPRKATPYAASKVVDIIFEKLEPMEIKEAHVFAKGIGSGRDSALRALTSRNLNILSINDITPVPHNGCRIKKRRRV</sequence>
<evidence type="ECO:0000256" key="1">
    <source>
        <dbReference type="ARBA" id="ARBA00006194"/>
    </source>
</evidence>
<dbReference type="InterPro" id="IPR018102">
    <property type="entry name" value="Ribosomal_uS11_CS"/>
</dbReference>
<organism evidence="8 9">
    <name type="scientific">Candidatus Spechtbacteria bacterium RIFCSPLOWO2_01_FULL_43_12</name>
    <dbReference type="NCBI Taxonomy" id="1802162"/>
    <lineage>
        <taxon>Bacteria</taxon>
        <taxon>Candidatus Spechtiibacteriota</taxon>
    </lineage>
</organism>